<dbReference type="RefSeq" id="XP_012197109.1">
    <property type="nucleotide sequence ID" value="XM_012341719.1"/>
</dbReference>
<sequence>MCKHVARWAGEASSRRCVVRGTERLDLYTASPSATWRLTDEISVCLADGCDFVGPLGAMHTASFSQHAFLHQHPIARGLLNMGHTCYMNAILQAMCHLALLPPTALEPAGRCRDHLCLPCRFHDLAVEMRAPEASPLAPSTLLYAMWQHAPHLAGCQQQDAHEFLLGLLDGLHSTTSEVECNA</sequence>
<comment type="subcellular location">
    <subcellularLocation>
        <location evidence="2">Nucleus</location>
    </subcellularLocation>
</comment>
<dbReference type="SUPFAM" id="SSF54001">
    <property type="entry name" value="Cysteine proteinases"/>
    <property type="match status" value="1"/>
</dbReference>
<evidence type="ECO:0000256" key="3">
    <source>
        <dbReference type="ARBA" id="ARBA00012759"/>
    </source>
</evidence>
<reference evidence="10 11" key="1">
    <citation type="journal article" date="2013" name="PLoS Genet.">
        <title>Distinctive expansion of potential virulence genes in the genome of the oomycete fish pathogen Saprolegnia parasitica.</title>
        <authorList>
            <person name="Jiang R.H."/>
            <person name="de Bruijn I."/>
            <person name="Haas B.J."/>
            <person name="Belmonte R."/>
            <person name="Lobach L."/>
            <person name="Christie J."/>
            <person name="van den Ackerveken G."/>
            <person name="Bottin A."/>
            <person name="Bulone V."/>
            <person name="Diaz-Moreno S.M."/>
            <person name="Dumas B."/>
            <person name="Fan L."/>
            <person name="Gaulin E."/>
            <person name="Govers F."/>
            <person name="Grenville-Briggs L.J."/>
            <person name="Horner N.R."/>
            <person name="Levin J.Z."/>
            <person name="Mammella M."/>
            <person name="Meijer H.J."/>
            <person name="Morris P."/>
            <person name="Nusbaum C."/>
            <person name="Oome S."/>
            <person name="Phillips A.J."/>
            <person name="van Rooyen D."/>
            <person name="Rzeszutek E."/>
            <person name="Saraiva M."/>
            <person name="Secombes C.J."/>
            <person name="Seidl M.F."/>
            <person name="Snel B."/>
            <person name="Stassen J.H."/>
            <person name="Sykes S."/>
            <person name="Tripathy S."/>
            <person name="van den Berg H."/>
            <person name="Vega-Arreguin J.C."/>
            <person name="Wawra S."/>
            <person name="Young S.K."/>
            <person name="Zeng Q."/>
            <person name="Dieguez-Uribeondo J."/>
            <person name="Russ C."/>
            <person name="Tyler B.M."/>
            <person name="van West P."/>
        </authorList>
    </citation>
    <scope>NUCLEOTIDE SEQUENCE [LARGE SCALE GENOMIC DNA]</scope>
    <source>
        <strain evidence="10 11">CBS 223.65</strain>
    </source>
</reference>
<evidence type="ECO:0000256" key="2">
    <source>
        <dbReference type="ARBA" id="ARBA00004123"/>
    </source>
</evidence>
<evidence type="ECO:0000256" key="1">
    <source>
        <dbReference type="ARBA" id="ARBA00000707"/>
    </source>
</evidence>
<dbReference type="InterPro" id="IPR038765">
    <property type="entry name" value="Papain-like_cys_pep_sf"/>
</dbReference>
<organism evidence="10 11">
    <name type="scientific">Saprolegnia parasitica (strain CBS 223.65)</name>
    <dbReference type="NCBI Taxonomy" id="695850"/>
    <lineage>
        <taxon>Eukaryota</taxon>
        <taxon>Sar</taxon>
        <taxon>Stramenopiles</taxon>
        <taxon>Oomycota</taxon>
        <taxon>Saprolegniomycetes</taxon>
        <taxon>Saprolegniales</taxon>
        <taxon>Saprolegniaceae</taxon>
        <taxon>Saprolegnia</taxon>
    </lineage>
</organism>
<name>A0A067CRN1_SAPPC</name>
<evidence type="ECO:0000256" key="5">
    <source>
        <dbReference type="ARBA" id="ARBA00022786"/>
    </source>
</evidence>
<keyword evidence="11" id="KW-1185">Reference proteome</keyword>
<comment type="catalytic activity">
    <reaction evidence="1">
        <text>Thiol-dependent hydrolysis of ester, thioester, amide, peptide and isopeptide bonds formed by the C-terminal Gly of ubiquitin (a 76-residue protein attached to proteins as an intracellular targeting signal).</text>
        <dbReference type="EC" id="3.4.19.12"/>
    </reaction>
</comment>
<dbReference type="InterPro" id="IPR050185">
    <property type="entry name" value="Ub_carboxyl-term_hydrolase"/>
</dbReference>
<dbReference type="GeneID" id="24125655"/>
<dbReference type="VEuPathDB" id="FungiDB:SPRG_03126"/>
<evidence type="ECO:0000256" key="8">
    <source>
        <dbReference type="ARBA" id="ARBA00023242"/>
    </source>
</evidence>
<evidence type="ECO:0000256" key="7">
    <source>
        <dbReference type="ARBA" id="ARBA00022807"/>
    </source>
</evidence>
<dbReference type="PROSITE" id="PS50235">
    <property type="entry name" value="USP_3"/>
    <property type="match status" value="1"/>
</dbReference>
<dbReference type="KEGG" id="spar:SPRG_03126"/>
<dbReference type="GO" id="GO:0005634">
    <property type="term" value="C:nucleus"/>
    <property type="evidence" value="ECO:0007669"/>
    <property type="project" value="UniProtKB-SubCell"/>
</dbReference>
<dbReference type="AlphaFoldDB" id="A0A067CRN1"/>
<protein>
    <recommendedName>
        <fullName evidence="3">ubiquitinyl hydrolase 1</fullName>
        <ecNumber evidence="3">3.4.19.12</ecNumber>
    </recommendedName>
</protein>
<dbReference type="InterPro" id="IPR001394">
    <property type="entry name" value="Peptidase_C19_UCH"/>
</dbReference>
<keyword evidence="5" id="KW-0833">Ubl conjugation pathway</keyword>
<dbReference type="EC" id="3.4.19.12" evidence="3"/>
<dbReference type="GO" id="GO:0006508">
    <property type="term" value="P:proteolysis"/>
    <property type="evidence" value="ECO:0007669"/>
    <property type="project" value="UniProtKB-KW"/>
</dbReference>
<keyword evidence="7" id="KW-0788">Thiol protease</keyword>
<evidence type="ECO:0000313" key="11">
    <source>
        <dbReference type="Proteomes" id="UP000030745"/>
    </source>
</evidence>
<proteinExistence type="predicted"/>
<evidence type="ECO:0000313" key="10">
    <source>
        <dbReference type="EMBL" id="KDO31910.1"/>
    </source>
</evidence>
<dbReference type="GO" id="GO:0004843">
    <property type="term" value="F:cysteine-type deubiquitinase activity"/>
    <property type="evidence" value="ECO:0007669"/>
    <property type="project" value="UniProtKB-EC"/>
</dbReference>
<dbReference type="GO" id="GO:0016579">
    <property type="term" value="P:protein deubiquitination"/>
    <property type="evidence" value="ECO:0007669"/>
    <property type="project" value="InterPro"/>
</dbReference>
<feature type="domain" description="USP" evidence="9">
    <location>
        <begin position="77"/>
        <end position="183"/>
    </location>
</feature>
<dbReference type="OrthoDB" id="47475at2759"/>
<dbReference type="PANTHER" id="PTHR21646:SF33">
    <property type="entry name" value="UBIQUITIN CARBOXYL-TERMINAL HYDROLASE 22"/>
    <property type="match status" value="1"/>
</dbReference>
<evidence type="ECO:0000256" key="4">
    <source>
        <dbReference type="ARBA" id="ARBA00022670"/>
    </source>
</evidence>
<evidence type="ECO:0000259" key="9">
    <source>
        <dbReference type="PROSITE" id="PS50235"/>
    </source>
</evidence>
<dbReference type="PANTHER" id="PTHR21646">
    <property type="entry name" value="UBIQUITIN CARBOXYL-TERMINAL HYDROLASE"/>
    <property type="match status" value="1"/>
</dbReference>
<evidence type="ECO:0000256" key="6">
    <source>
        <dbReference type="ARBA" id="ARBA00022801"/>
    </source>
</evidence>
<accession>A0A067CRN1</accession>
<gene>
    <name evidence="10" type="ORF">SPRG_03126</name>
</gene>
<dbReference type="InterPro" id="IPR028889">
    <property type="entry name" value="USP"/>
</dbReference>
<dbReference type="Gene3D" id="3.90.70.10">
    <property type="entry name" value="Cysteine proteinases"/>
    <property type="match status" value="1"/>
</dbReference>
<keyword evidence="8" id="KW-0539">Nucleus</keyword>
<keyword evidence="6" id="KW-0378">Hydrolase</keyword>
<dbReference type="Pfam" id="PF00443">
    <property type="entry name" value="UCH"/>
    <property type="match status" value="1"/>
</dbReference>
<dbReference type="Proteomes" id="UP000030745">
    <property type="component" value="Unassembled WGS sequence"/>
</dbReference>
<keyword evidence="4" id="KW-0645">Protease</keyword>
<dbReference type="EMBL" id="KK583196">
    <property type="protein sequence ID" value="KDO31910.1"/>
    <property type="molecule type" value="Genomic_DNA"/>
</dbReference>
<dbReference type="STRING" id="695850.A0A067CRN1"/>